<accession>A0AAE0Z9G6</accession>
<comment type="caution">
    <text evidence="2">The sequence shown here is derived from an EMBL/GenBank/DDBJ whole genome shotgun (WGS) entry which is preliminary data.</text>
</comment>
<evidence type="ECO:0000313" key="3">
    <source>
        <dbReference type="Proteomes" id="UP001283361"/>
    </source>
</evidence>
<feature type="transmembrane region" description="Helical" evidence="1">
    <location>
        <begin position="110"/>
        <end position="134"/>
    </location>
</feature>
<evidence type="ECO:0000313" key="2">
    <source>
        <dbReference type="EMBL" id="KAK3764352.1"/>
    </source>
</evidence>
<sequence length="135" mass="15361">MSAENKKQFRHSDSASDSVSKMRARVFDCVVLSVRQLSLFACKCDRLWLPRRLHSLLRQFCHTLCPSRVHLATGLVLLRARIAQVVLPHALLLFSSLVVSLCLSDTLVSLSFLLLCYHLPIPCIFLCFLLVYFVN</sequence>
<proteinExistence type="predicted"/>
<evidence type="ECO:0008006" key="4">
    <source>
        <dbReference type="Google" id="ProtNLM"/>
    </source>
</evidence>
<evidence type="ECO:0000256" key="1">
    <source>
        <dbReference type="SAM" id="Phobius"/>
    </source>
</evidence>
<dbReference type="EMBL" id="JAWDGP010004442">
    <property type="protein sequence ID" value="KAK3764352.1"/>
    <property type="molecule type" value="Genomic_DNA"/>
</dbReference>
<feature type="transmembrane region" description="Helical" evidence="1">
    <location>
        <begin position="85"/>
        <end position="104"/>
    </location>
</feature>
<dbReference type="AlphaFoldDB" id="A0AAE0Z9G6"/>
<name>A0AAE0Z9G6_9GAST</name>
<dbReference type="Proteomes" id="UP001283361">
    <property type="component" value="Unassembled WGS sequence"/>
</dbReference>
<keyword evidence="1" id="KW-0812">Transmembrane</keyword>
<gene>
    <name evidence="2" type="ORF">RRG08_039948</name>
</gene>
<keyword evidence="1" id="KW-0472">Membrane</keyword>
<organism evidence="2 3">
    <name type="scientific">Elysia crispata</name>
    <name type="common">lettuce slug</name>
    <dbReference type="NCBI Taxonomy" id="231223"/>
    <lineage>
        <taxon>Eukaryota</taxon>
        <taxon>Metazoa</taxon>
        <taxon>Spiralia</taxon>
        <taxon>Lophotrochozoa</taxon>
        <taxon>Mollusca</taxon>
        <taxon>Gastropoda</taxon>
        <taxon>Heterobranchia</taxon>
        <taxon>Euthyneura</taxon>
        <taxon>Panpulmonata</taxon>
        <taxon>Sacoglossa</taxon>
        <taxon>Placobranchoidea</taxon>
        <taxon>Plakobranchidae</taxon>
        <taxon>Elysia</taxon>
    </lineage>
</organism>
<keyword evidence="1" id="KW-1133">Transmembrane helix</keyword>
<keyword evidence="3" id="KW-1185">Reference proteome</keyword>
<protein>
    <recommendedName>
        <fullName evidence="4">Transmembrane protein</fullName>
    </recommendedName>
</protein>
<reference evidence="2" key="1">
    <citation type="journal article" date="2023" name="G3 (Bethesda)">
        <title>A reference genome for the long-term kleptoplast-retaining sea slug Elysia crispata morphotype clarki.</title>
        <authorList>
            <person name="Eastman K.E."/>
            <person name="Pendleton A.L."/>
            <person name="Shaikh M.A."/>
            <person name="Suttiyut T."/>
            <person name="Ogas R."/>
            <person name="Tomko P."/>
            <person name="Gavelis G."/>
            <person name="Widhalm J.R."/>
            <person name="Wisecaver J.H."/>
        </authorList>
    </citation>
    <scope>NUCLEOTIDE SEQUENCE</scope>
    <source>
        <strain evidence="2">ECLA1</strain>
    </source>
</reference>